<evidence type="ECO:0000256" key="5">
    <source>
        <dbReference type="SAM" id="MobiDB-lite"/>
    </source>
</evidence>
<accession>A0ABN8WRZ7</accession>
<dbReference type="PANTHER" id="PTHR23235:SF150">
    <property type="entry name" value="KRUEPPEL-LIKE FACTOR LUNA"/>
    <property type="match status" value="1"/>
</dbReference>
<dbReference type="Gene3D" id="3.30.160.60">
    <property type="entry name" value="Classic Zinc Finger"/>
    <property type="match status" value="1"/>
</dbReference>
<proteinExistence type="predicted"/>
<keyword evidence="3" id="KW-0862">Zinc</keyword>
<dbReference type="PROSITE" id="PS50157">
    <property type="entry name" value="ZINC_FINGER_C2H2_2"/>
    <property type="match status" value="1"/>
</dbReference>
<dbReference type="PANTHER" id="PTHR23235">
    <property type="entry name" value="KRUEPPEL-LIKE TRANSCRIPTION FACTOR"/>
    <property type="match status" value="1"/>
</dbReference>
<evidence type="ECO:0000256" key="3">
    <source>
        <dbReference type="ARBA" id="ARBA00022833"/>
    </source>
</evidence>
<evidence type="ECO:0000259" key="6">
    <source>
        <dbReference type="PROSITE" id="PS50157"/>
    </source>
</evidence>
<evidence type="ECO:0000256" key="4">
    <source>
        <dbReference type="PROSITE-ProRule" id="PRU00042"/>
    </source>
</evidence>
<reference evidence="7" key="1">
    <citation type="submission" date="2022-10" db="EMBL/GenBank/DDBJ databases">
        <authorList>
            <person name="Byrne P K."/>
        </authorList>
    </citation>
    <scope>NUCLEOTIDE SEQUENCE</scope>
    <source>
        <strain evidence="7">ZP964</strain>
    </source>
</reference>
<feature type="domain" description="C2H2-type" evidence="6">
    <location>
        <begin position="307"/>
        <end position="334"/>
    </location>
</feature>
<sequence length="496" mass="55022">MPVSPTFASSIDSIISHEAISLPRNPPFIDTPDKMGNPTTSPHATLHHLIDPPMPVLSSTTSSSRSTLNSALNSPPPPPLVTSYSSYNSSACQSITSSPTDNTTLPHNSKFYFPHSLSPTPLSSNSSSHVILPPISSFTNLITVAEREFNGRSNSLHANFTAPVPRTVLDHQRHEMSLCNPITTATVKNTTPSPPAQHQHILSTVDDVPRSKSVSSLPVNGFPALMGRQQQQQQQQQQSIGSSSASNIPSVHSPLTNEHANKYSSSLKDSSKIIKQRKKKECPICHNFYANLSTHKSTHLTPEDRPHKCPVCQRGFARNNDLIRHKKRHWKDEFMQIYAREPQSNSNADDADDTPHIPASNDGDDDSNDKSAVLASSSSEETKLLKKNQLRSLYKIKGAFKCPYNSTLINLDMEVYPHKSRSLYFEPINCHQTGVFSRCDTFKNHLKALHFEYPPKTKKEDRSIVPGKCKHCGLQFPNVDVWLNKHVGKGCGYAYH</sequence>
<evidence type="ECO:0000256" key="1">
    <source>
        <dbReference type="ARBA" id="ARBA00022723"/>
    </source>
</evidence>
<dbReference type="Proteomes" id="UP001162085">
    <property type="component" value="Chromosome 4"/>
</dbReference>
<keyword evidence="1" id="KW-0479">Metal-binding</keyword>
<dbReference type="PROSITE" id="PS00028">
    <property type="entry name" value="ZINC_FINGER_C2H2_1"/>
    <property type="match status" value="1"/>
</dbReference>
<feature type="region of interest" description="Disordered" evidence="5">
    <location>
        <begin position="341"/>
        <end position="378"/>
    </location>
</feature>
<organism evidence="7 8">
    <name type="scientific">Saccharomyces uvarum</name>
    <name type="common">Yeast</name>
    <name type="synonym">Saccharomyces bayanus var. uvarum</name>
    <dbReference type="NCBI Taxonomy" id="230603"/>
    <lineage>
        <taxon>Eukaryota</taxon>
        <taxon>Fungi</taxon>
        <taxon>Dikarya</taxon>
        <taxon>Ascomycota</taxon>
        <taxon>Saccharomycotina</taxon>
        <taxon>Saccharomycetes</taxon>
        <taxon>Saccharomycetales</taxon>
        <taxon>Saccharomycetaceae</taxon>
        <taxon>Saccharomyces</taxon>
    </lineage>
</organism>
<feature type="compositionally biased region" description="Low complexity" evidence="5">
    <location>
        <begin position="229"/>
        <end position="250"/>
    </location>
</feature>
<name>A0ABN8WRZ7_SACUV</name>
<dbReference type="SMART" id="SM00355">
    <property type="entry name" value="ZnF_C2H2"/>
    <property type="match status" value="3"/>
</dbReference>
<feature type="region of interest" description="Disordered" evidence="5">
    <location>
        <begin position="37"/>
        <end position="82"/>
    </location>
</feature>
<dbReference type="EMBL" id="OX365931">
    <property type="protein sequence ID" value="CAI4059596.1"/>
    <property type="molecule type" value="Genomic_DNA"/>
</dbReference>
<protein>
    <recommendedName>
        <fullName evidence="6">C2H2-type domain-containing protein</fullName>
    </recommendedName>
</protein>
<keyword evidence="2 4" id="KW-0863">Zinc-finger</keyword>
<gene>
    <name evidence="7" type="primary">SUVZ04G1930</name>
    <name evidence="7" type="ORF">SUVZ_04G1930</name>
</gene>
<dbReference type="InterPro" id="IPR036236">
    <property type="entry name" value="Znf_C2H2_sf"/>
</dbReference>
<evidence type="ECO:0000256" key="2">
    <source>
        <dbReference type="ARBA" id="ARBA00022771"/>
    </source>
</evidence>
<evidence type="ECO:0000313" key="8">
    <source>
        <dbReference type="Proteomes" id="UP001162085"/>
    </source>
</evidence>
<evidence type="ECO:0000313" key="7">
    <source>
        <dbReference type="EMBL" id="CAI4059596.1"/>
    </source>
</evidence>
<feature type="compositionally biased region" description="Low complexity" evidence="5">
    <location>
        <begin position="57"/>
        <end position="73"/>
    </location>
</feature>
<dbReference type="InterPro" id="IPR013087">
    <property type="entry name" value="Znf_C2H2_type"/>
</dbReference>
<feature type="region of interest" description="Disordered" evidence="5">
    <location>
        <begin position="206"/>
        <end position="272"/>
    </location>
</feature>
<dbReference type="SUPFAM" id="SSF57667">
    <property type="entry name" value="beta-beta-alpha zinc fingers"/>
    <property type="match status" value="1"/>
</dbReference>
<keyword evidence="8" id="KW-1185">Reference proteome</keyword>